<comment type="caution">
    <text evidence="4">The sequence shown here is derived from an EMBL/GenBank/DDBJ whole genome shotgun (WGS) entry which is preliminary data.</text>
</comment>
<dbReference type="Pfam" id="PF01465">
    <property type="entry name" value="GRIP"/>
    <property type="match status" value="1"/>
</dbReference>
<keyword evidence="5" id="KW-1185">Reference proteome</keyword>
<evidence type="ECO:0000256" key="2">
    <source>
        <dbReference type="SAM" id="Coils"/>
    </source>
</evidence>
<dbReference type="Gene3D" id="1.10.220.60">
    <property type="entry name" value="GRIP domain"/>
    <property type="match status" value="1"/>
</dbReference>
<proteinExistence type="predicted"/>
<protein>
    <recommendedName>
        <fullName evidence="3">GRIP domain-containing protein</fullName>
    </recommendedName>
</protein>
<keyword evidence="1 2" id="KW-0175">Coiled coil</keyword>
<organism evidence="4 5">
    <name type="scientific">Timema podura</name>
    <name type="common">Walking stick</name>
    <dbReference type="NCBI Taxonomy" id="61482"/>
    <lineage>
        <taxon>Eukaryota</taxon>
        <taxon>Metazoa</taxon>
        <taxon>Ecdysozoa</taxon>
        <taxon>Arthropoda</taxon>
        <taxon>Hexapoda</taxon>
        <taxon>Insecta</taxon>
        <taxon>Pterygota</taxon>
        <taxon>Neoptera</taxon>
        <taxon>Polyneoptera</taxon>
        <taxon>Phasmatodea</taxon>
        <taxon>Timematodea</taxon>
        <taxon>Timematoidea</taxon>
        <taxon>Timematidae</taxon>
        <taxon>Timema</taxon>
    </lineage>
</organism>
<feature type="coiled-coil region" evidence="2">
    <location>
        <begin position="88"/>
        <end position="220"/>
    </location>
</feature>
<dbReference type="InterPro" id="IPR051952">
    <property type="entry name" value="Golgi-autophagy_related"/>
</dbReference>
<name>A0ABN7NF70_TIMPD</name>
<evidence type="ECO:0000259" key="3">
    <source>
        <dbReference type="PROSITE" id="PS50913"/>
    </source>
</evidence>
<reference evidence="4" key="1">
    <citation type="submission" date="2021-03" db="EMBL/GenBank/DDBJ databases">
        <authorList>
            <person name="Tran Van P."/>
        </authorList>
    </citation>
    <scope>NUCLEOTIDE SEQUENCE</scope>
</reference>
<dbReference type="PROSITE" id="PS50913">
    <property type="entry name" value="GRIP"/>
    <property type="match status" value="1"/>
</dbReference>
<dbReference type="PANTHER" id="PTHR23157:SF24">
    <property type="entry name" value="GOLGIN SUBFAMILY A MEMBER 1"/>
    <property type="match status" value="1"/>
</dbReference>
<gene>
    <name evidence="4" type="ORF">TPAB3V08_LOCUS1537</name>
</gene>
<evidence type="ECO:0000313" key="4">
    <source>
        <dbReference type="EMBL" id="CAG2054515.1"/>
    </source>
</evidence>
<accession>A0ABN7NF70</accession>
<dbReference type="SMART" id="SM00755">
    <property type="entry name" value="Grip"/>
    <property type="match status" value="1"/>
</dbReference>
<feature type="domain" description="GRIP" evidence="3">
    <location>
        <begin position="312"/>
        <end position="361"/>
    </location>
</feature>
<dbReference type="Proteomes" id="UP001153148">
    <property type="component" value="Unassembled WGS sequence"/>
</dbReference>
<evidence type="ECO:0000313" key="5">
    <source>
        <dbReference type="Proteomes" id="UP001153148"/>
    </source>
</evidence>
<sequence>MTSSVMLVSHLGVWGWTRPAKGQKKVERKGEGVSTSYPGMTSRSRWTIARSMCLHTWLPSESTATLEALELPVMRSLFPPWSPNVQPWDSVTQERNQYNTRLEELDAECAQITVALEAEKSACLSLSLEKSQLERELESERTRANNLMQDLERECGEKDATLVRNAQVNQQVELVRQELRAQQGEVSELNQRMYALQSQLDERQNELERIRKEKEELATRVGVLQVIEHDKEAASAMEGRLRASLVDMEEQLAEKHKHIRVLQQRLGDMKKTLQRELKAGGDSGDYEAGVAILTPSSSKTITNNHTSSNTSSSEDDVNFKYLKHVLIKFLTSREYEAQHLTRAVATLLRFSPEEERLLRETLDWKMSWFGSRPRLGAGQTAKAIPPS</sequence>
<evidence type="ECO:0000256" key="1">
    <source>
        <dbReference type="ARBA" id="ARBA00023054"/>
    </source>
</evidence>
<dbReference type="PANTHER" id="PTHR23157">
    <property type="entry name" value="GRIP AND COILED-COIL DOMAIN-CONTAINING PROTEIN 1"/>
    <property type="match status" value="1"/>
</dbReference>
<dbReference type="EMBL" id="CAJPIN010001400">
    <property type="protein sequence ID" value="CAG2054515.1"/>
    <property type="molecule type" value="Genomic_DNA"/>
</dbReference>
<dbReference type="InterPro" id="IPR000237">
    <property type="entry name" value="GRIP_dom"/>
</dbReference>